<dbReference type="GO" id="GO:2000022">
    <property type="term" value="P:regulation of jasmonic acid mediated signaling pathway"/>
    <property type="evidence" value="ECO:0007669"/>
    <property type="project" value="UniProtKB-UniRule"/>
</dbReference>
<comment type="function">
    <text evidence="2">Repressor of jasmonate responses.</text>
</comment>
<dbReference type="InterPro" id="IPR040390">
    <property type="entry name" value="TIFY/JAZ"/>
</dbReference>
<dbReference type="GO" id="GO:0031347">
    <property type="term" value="P:regulation of defense response"/>
    <property type="evidence" value="ECO:0007669"/>
    <property type="project" value="UniProtKB-UniRule"/>
</dbReference>
<keyword evidence="2" id="KW-1184">Jasmonic acid signaling pathway</keyword>
<dbReference type="OrthoDB" id="1937734at2759"/>
<dbReference type="EMBL" id="CACTIH010007416">
    <property type="protein sequence ID" value="CAA3012887.1"/>
    <property type="molecule type" value="Genomic_DNA"/>
</dbReference>
<name>A0A8S0UB32_OLEEU</name>
<dbReference type="PANTHER" id="PTHR33077:SF140">
    <property type="entry name" value="PROTEIN TIFY 10B"/>
    <property type="match status" value="1"/>
</dbReference>
<sequence length="215" mass="23248">MDSSRFSGHYLGGMDGLGNLSLGLTTQNFELEGAPTGTLNLLSTIDNSGGPTQLVSALPQYIGGYGSTFSTEKAQNGTVNRSEAETAQMVIFYAGQVLVFNDFPVEKANEIMMVATGQKHPTNAVPPPYMVPSPAESTTNSPGFDRLHFHHQPPLGSDLPMARKNSLARFLEKRKNRRINAAKSPYQASNQTAAKGSAWLGLGPRFPFQVEVEHH</sequence>
<dbReference type="PANTHER" id="PTHR33077">
    <property type="entry name" value="PROTEIN TIFY 4A-RELATED-RELATED"/>
    <property type="match status" value="1"/>
</dbReference>
<keyword evidence="2" id="KW-0539">Nucleus</keyword>
<dbReference type="InterPro" id="IPR010399">
    <property type="entry name" value="Tify_dom"/>
</dbReference>
<keyword evidence="5" id="KW-1185">Reference proteome</keyword>
<comment type="domain">
    <text evidence="2">The jas domain is required for interaction with COI1.</text>
</comment>
<comment type="subcellular location">
    <subcellularLocation>
        <location evidence="2">Nucleus</location>
    </subcellularLocation>
</comment>
<organism evidence="4 5">
    <name type="scientific">Olea europaea subsp. europaea</name>
    <dbReference type="NCBI Taxonomy" id="158383"/>
    <lineage>
        <taxon>Eukaryota</taxon>
        <taxon>Viridiplantae</taxon>
        <taxon>Streptophyta</taxon>
        <taxon>Embryophyta</taxon>
        <taxon>Tracheophyta</taxon>
        <taxon>Spermatophyta</taxon>
        <taxon>Magnoliopsida</taxon>
        <taxon>eudicotyledons</taxon>
        <taxon>Gunneridae</taxon>
        <taxon>Pentapetalae</taxon>
        <taxon>asterids</taxon>
        <taxon>lamiids</taxon>
        <taxon>Lamiales</taxon>
        <taxon>Oleaceae</taxon>
        <taxon>Oleeae</taxon>
        <taxon>Olea</taxon>
    </lineage>
</organism>
<reference evidence="4 5" key="1">
    <citation type="submission" date="2019-12" db="EMBL/GenBank/DDBJ databases">
        <authorList>
            <person name="Alioto T."/>
            <person name="Alioto T."/>
            <person name="Gomez Garrido J."/>
        </authorList>
    </citation>
    <scope>NUCLEOTIDE SEQUENCE [LARGE SCALE GENOMIC DNA]</scope>
</reference>
<comment type="similarity">
    <text evidence="1 2">Belongs to the TIFY/JAZ family.</text>
</comment>
<comment type="caution">
    <text evidence="4">The sequence shown here is derived from an EMBL/GenBank/DDBJ whole genome shotgun (WGS) entry which is preliminary data.</text>
</comment>
<dbReference type="Pfam" id="PF09425">
    <property type="entry name" value="Jas_motif"/>
    <property type="match status" value="1"/>
</dbReference>
<evidence type="ECO:0000256" key="1">
    <source>
        <dbReference type="ARBA" id="ARBA00008614"/>
    </source>
</evidence>
<dbReference type="PROSITE" id="PS51320">
    <property type="entry name" value="TIFY"/>
    <property type="match status" value="1"/>
</dbReference>
<evidence type="ECO:0000313" key="5">
    <source>
        <dbReference type="Proteomes" id="UP000594638"/>
    </source>
</evidence>
<dbReference type="SMART" id="SM00979">
    <property type="entry name" value="TIFY"/>
    <property type="match status" value="1"/>
</dbReference>
<dbReference type="Pfam" id="PF06200">
    <property type="entry name" value="tify"/>
    <property type="match status" value="1"/>
</dbReference>
<dbReference type="Gramene" id="OE9A026865T1">
    <property type="protein sequence ID" value="OE9A026865C1"/>
    <property type="gene ID" value="OE9A026865"/>
</dbReference>
<gene>
    <name evidence="4" type="ORF">OLEA9_A026865</name>
</gene>
<dbReference type="Proteomes" id="UP000594638">
    <property type="component" value="Unassembled WGS sequence"/>
</dbReference>
<evidence type="ECO:0000256" key="2">
    <source>
        <dbReference type="RuleBase" id="RU369065"/>
    </source>
</evidence>
<dbReference type="GO" id="GO:0009611">
    <property type="term" value="P:response to wounding"/>
    <property type="evidence" value="ECO:0007669"/>
    <property type="project" value="UniProtKB-UniRule"/>
</dbReference>
<dbReference type="GO" id="GO:0005634">
    <property type="term" value="C:nucleus"/>
    <property type="evidence" value="ECO:0007669"/>
    <property type="project" value="UniProtKB-SubCell"/>
</dbReference>
<protein>
    <recommendedName>
        <fullName evidence="2">Protein TIFY</fullName>
    </recommendedName>
    <alternativeName>
        <fullName evidence="2">Jasmonate ZIM domain-containing protein</fullName>
    </alternativeName>
</protein>
<proteinExistence type="inferred from homology"/>
<dbReference type="AlphaFoldDB" id="A0A8S0UB32"/>
<accession>A0A8S0UB32</accession>
<evidence type="ECO:0000313" key="4">
    <source>
        <dbReference type="EMBL" id="CAA3012887.1"/>
    </source>
</evidence>
<feature type="domain" description="Tify" evidence="3">
    <location>
        <begin position="82"/>
        <end position="117"/>
    </location>
</feature>
<evidence type="ECO:0000259" key="3">
    <source>
        <dbReference type="PROSITE" id="PS51320"/>
    </source>
</evidence>
<dbReference type="InterPro" id="IPR018467">
    <property type="entry name" value="CCT_CS"/>
</dbReference>